<evidence type="ECO:0000313" key="2">
    <source>
        <dbReference type="Ensembl" id="ENSRFEP00010026625.1"/>
    </source>
</evidence>
<dbReference type="InterPro" id="IPR051851">
    <property type="entry name" value="EFR3_Homologs"/>
</dbReference>
<dbReference type="InterPro" id="IPR016024">
    <property type="entry name" value="ARM-type_fold"/>
</dbReference>
<dbReference type="Proteomes" id="UP000472240">
    <property type="component" value="Chromosome 14"/>
</dbReference>
<dbReference type="Pfam" id="PF21052">
    <property type="entry name" value="EFR3_ARM"/>
    <property type="match status" value="1"/>
</dbReference>
<evidence type="ECO:0000256" key="1">
    <source>
        <dbReference type="ARBA" id="ARBA00010216"/>
    </source>
</evidence>
<dbReference type="SUPFAM" id="SSF48371">
    <property type="entry name" value="ARM repeat"/>
    <property type="match status" value="1"/>
</dbReference>
<name>A0A671FM44_RHIFE</name>
<reference evidence="3" key="3">
    <citation type="submission" date="2018-12" db="EMBL/GenBank/DDBJ databases">
        <title>G10K-VGP greater horseshoe bat female genome, primary haplotype.</title>
        <authorList>
            <person name="Teeling E."/>
            <person name="Myers G."/>
            <person name="Vernes S."/>
            <person name="Pippel M."/>
            <person name="Winkler S."/>
            <person name="Fedrigo O."/>
            <person name="Rhie A."/>
            <person name="Koren S."/>
            <person name="Phillippy A."/>
            <person name="Lewin H."/>
            <person name="Damas J."/>
            <person name="Howe K."/>
            <person name="Mountcastle J."/>
            <person name="Jarvis E.D."/>
        </authorList>
    </citation>
    <scope>NUCLEOTIDE SEQUENCE [LARGE SCALE GENOMIC DNA]</scope>
</reference>
<dbReference type="PANTHER" id="PTHR12444:SF1">
    <property type="entry name" value="PROTEIN EFR3 HOMOLOG A"/>
    <property type="match status" value="1"/>
</dbReference>
<dbReference type="Ensembl" id="ENSRFET00010028932.1">
    <property type="protein sequence ID" value="ENSRFEP00010026625.1"/>
    <property type="gene ID" value="ENSRFEG00010017399.1"/>
</dbReference>
<dbReference type="GO" id="GO:0005886">
    <property type="term" value="C:plasma membrane"/>
    <property type="evidence" value="ECO:0007669"/>
    <property type="project" value="TreeGrafter"/>
</dbReference>
<dbReference type="GO" id="GO:0072659">
    <property type="term" value="P:protein localization to plasma membrane"/>
    <property type="evidence" value="ECO:0007669"/>
    <property type="project" value="TreeGrafter"/>
</dbReference>
<reference evidence="2" key="5">
    <citation type="submission" date="2025-09" db="UniProtKB">
        <authorList>
            <consortium name="Ensembl"/>
        </authorList>
    </citation>
    <scope>IDENTIFICATION</scope>
</reference>
<sequence>MPTRVCCCCSALRPRYKRLVDNIFPEDPKDGLVKADMEKLTFYAVSAPEKLDRIGSYLAERLSRDVVRHRSGYVLIAMEALDQLLMACHSQSIKPFVESFLHMVAKLLESGEPKLQVLGTNSFVKFANIEEDTPSYHRRYDFFVSRFSAMCHSCHSDPEIRTEIRIAGIRGIQGVVRKTVNDELRATIWEPQHMDKIVPSLLFNMQKTEEVDSRIGPPSSPSTDKEENPAVLAENCFRELLGRATYGNMNNAVRPVFAQYSHHVIQEILGHLDARKKDSPRVRAGIIQVLLEAVAIAAKGSIGPTVLEVFNTLLKHLRLSVEFEANDMEGGSAGSANLNTSAKDSDEKIVQNAIIQTIGFFGSNLPDYQRSEIMMFIMGKVPVFGTSTHTLDISQLGDLGTRRIQIMLLRSLLMVTSGYKAKTIVTALPASFLDPLLSPSLMEDYELRQLVLEVMHNLMDRHDNRAKLRGIRIIPDVADLKIKREKICRQDTSFMKKNGQQLYRHIYLGCKEEDNVQKNYELLYTSLALITIELANEEVVIDLIRLAIALQDSAIINEDHLPMFHRCGIMALVAAYLNFVSQMIAVPALCQHVTKVIEIRTMEAPYFLPEHIFRDKCMLPKSLEKHDKNLYFLTNKIAESLGGSGYSVERLSVPYVPQVTDEDRLSRRKSIVDTVSIQVDILSNSVPSDDVVSNTEEITFEALKKAIDTNGMEEQEKEKRRLVIEKFQKAPFEEIAAQCESKANLLHDRLAQILELTIRPPPSPSGTLTITSGHAQYQSVPVYEMKFPDLCVY</sequence>
<accession>A0A671FM44</accession>
<proteinExistence type="inferred from homology"/>
<dbReference type="InterPro" id="IPR049152">
    <property type="entry name" value="EFR3-like_ARM"/>
</dbReference>
<comment type="similarity">
    <text evidence="1">Belongs to the EFR3 family.</text>
</comment>
<evidence type="ECO:0000313" key="3">
    <source>
        <dbReference type="Proteomes" id="UP000472240"/>
    </source>
</evidence>
<dbReference type="GeneTree" id="ENSGT00390000002143"/>
<reference evidence="2 3" key="1">
    <citation type="journal article" date="2015" name="Annu Rev Anim Biosci">
        <title>The Genome 10K Project: a way forward.</title>
        <authorList>
            <person name="Koepfli K.P."/>
            <person name="Paten B."/>
            <person name="O'Brien S.J."/>
            <person name="Koepfli K.P."/>
            <person name="Paten B."/>
            <person name="Antunes A."/>
            <person name="Belov K."/>
            <person name="Bustamante C."/>
            <person name="Castoe T.A."/>
            <person name="Clawson H."/>
            <person name="Crawford A.J."/>
            <person name="Diekhans M."/>
            <person name="Distel D."/>
            <person name="Durbin R."/>
            <person name="Earl D."/>
            <person name="Fujita M.K."/>
            <person name="Gamble T."/>
            <person name="Georges A."/>
            <person name="Gemmell N."/>
            <person name="Gilbert M.T."/>
            <person name="Graves J.M."/>
            <person name="Green R.E."/>
            <person name="Hickey G."/>
            <person name="Jarvis E.D."/>
            <person name="Johnson W."/>
            <person name="Komissarov A."/>
            <person name="Korf I."/>
            <person name="Kuhn R."/>
            <person name="Larkin D.M."/>
            <person name="Lewin H."/>
            <person name="Lopez J.V."/>
            <person name="Ma J."/>
            <person name="Marques-Bonet T."/>
            <person name="Miller W."/>
            <person name="Murphy R."/>
            <person name="Pevzner P."/>
            <person name="Shapiro B."/>
            <person name="Steiner C."/>
            <person name="Tamazian G."/>
            <person name="Venkatesh B."/>
            <person name="Wang J."/>
            <person name="Wayne R."/>
            <person name="Wiley E."/>
            <person name="Yang H."/>
            <person name="Zhang G."/>
            <person name="Haussler D."/>
            <person name="Ryder O."/>
            <person name="O'Brien S.J."/>
        </authorList>
    </citation>
    <scope>NUCLEOTIDE SEQUENCE</scope>
</reference>
<reference evidence="2 3" key="2">
    <citation type="journal article" date="2018" name="Annu Rev Anim Biosci">
        <title>Bat Biology, Genomes, and the Bat1K Project: To Generate Chromosome-Level Genomes for All Living Bat Species.</title>
        <authorList>
            <person name="Teeling E.C."/>
            <person name="Vernes S.C."/>
            <person name="Davalos L.M."/>
            <person name="Ray D.A."/>
            <person name="Gilbert M.T.P."/>
            <person name="Myers E."/>
        </authorList>
    </citation>
    <scope>NUCLEOTIDE SEQUENCE</scope>
</reference>
<organism evidence="2 3">
    <name type="scientific">Rhinolophus ferrumequinum</name>
    <name type="common">Greater horseshoe bat</name>
    <dbReference type="NCBI Taxonomy" id="59479"/>
    <lineage>
        <taxon>Eukaryota</taxon>
        <taxon>Metazoa</taxon>
        <taxon>Chordata</taxon>
        <taxon>Craniata</taxon>
        <taxon>Vertebrata</taxon>
        <taxon>Euteleostomi</taxon>
        <taxon>Mammalia</taxon>
        <taxon>Eutheria</taxon>
        <taxon>Laurasiatheria</taxon>
        <taxon>Chiroptera</taxon>
        <taxon>Yinpterochiroptera</taxon>
        <taxon>Rhinolophoidea</taxon>
        <taxon>Rhinolophidae</taxon>
        <taxon>Rhinolophinae</taxon>
        <taxon>Rhinolophus</taxon>
    </lineage>
</organism>
<protein>
    <submittedName>
        <fullName evidence="2">EFR3 homolog A</fullName>
    </submittedName>
</protein>
<gene>
    <name evidence="2" type="primary">EFR3A</name>
</gene>
<dbReference type="AlphaFoldDB" id="A0A671FM44"/>
<keyword evidence="3" id="KW-1185">Reference proteome</keyword>
<reference evidence="2" key="4">
    <citation type="submission" date="2025-08" db="UniProtKB">
        <authorList>
            <consortium name="Ensembl"/>
        </authorList>
    </citation>
    <scope>IDENTIFICATION</scope>
</reference>
<dbReference type="PANTHER" id="PTHR12444">
    <property type="entry name" value="PROTEIN EFR3 HOMOLOG CMP44E"/>
    <property type="match status" value="1"/>
</dbReference>